<sequence length="169" mass="18089">MIGTLTASLILALVGLALSAPFTDGGPGEGTWEGTGRPDAPDHNEVPSDDMHHHMFPESHSSDSSKSHSDDMTSHDMDNTNKQLDVHCEGNCDVKMFYASENSADKEESEDDKDSSSAEEKETTASMTQKSLKLLTTLKSTVSTNMTDLADAPSNSDAEPGVDSHRLSC</sequence>
<feature type="compositionally biased region" description="Basic and acidic residues" evidence="1">
    <location>
        <begin position="39"/>
        <end position="83"/>
    </location>
</feature>
<keyword evidence="2" id="KW-0732">Signal</keyword>
<name>A0ABD0WH44_UMBPY</name>
<gene>
    <name evidence="3" type="ORF">UPYG_G00333350</name>
</gene>
<reference evidence="3 4" key="1">
    <citation type="submission" date="2024-06" db="EMBL/GenBank/DDBJ databases">
        <authorList>
            <person name="Pan Q."/>
            <person name="Wen M."/>
            <person name="Jouanno E."/>
            <person name="Zahm M."/>
            <person name="Klopp C."/>
            <person name="Cabau C."/>
            <person name="Louis A."/>
            <person name="Berthelot C."/>
            <person name="Parey E."/>
            <person name="Roest Crollius H."/>
            <person name="Montfort J."/>
            <person name="Robinson-Rechavi M."/>
            <person name="Bouchez O."/>
            <person name="Lampietro C."/>
            <person name="Lopez Roques C."/>
            <person name="Donnadieu C."/>
            <person name="Postlethwait J."/>
            <person name="Bobe J."/>
            <person name="Verreycken H."/>
            <person name="Guiguen Y."/>
        </authorList>
    </citation>
    <scope>NUCLEOTIDE SEQUENCE [LARGE SCALE GENOMIC DNA]</scope>
    <source>
        <strain evidence="3">Up_M1</strain>
        <tissue evidence="3">Testis</tissue>
    </source>
</reference>
<protein>
    <submittedName>
        <fullName evidence="3">Uncharacterized protein</fullName>
    </submittedName>
</protein>
<comment type="caution">
    <text evidence="3">The sequence shown here is derived from an EMBL/GenBank/DDBJ whole genome shotgun (WGS) entry which is preliminary data.</text>
</comment>
<dbReference type="EMBL" id="JAGEUA010000011">
    <property type="protein sequence ID" value="KAL0961918.1"/>
    <property type="molecule type" value="Genomic_DNA"/>
</dbReference>
<feature type="compositionally biased region" description="Basic and acidic residues" evidence="1">
    <location>
        <begin position="114"/>
        <end position="123"/>
    </location>
</feature>
<feature type="region of interest" description="Disordered" evidence="1">
    <location>
        <begin position="146"/>
        <end position="169"/>
    </location>
</feature>
<evidence type="ECO:0000313" key="3">
    <source>
        <dbReference type="EMBL" id="KAL0961918.1"/>
    </source>
</evidence>
<proteinExistence type="predicted"/>
<dbReference type="AlphaFoldDB" id="A0ABD0WH44"/>
<keyword evidence="4" id="KW-1185">Reference proteome</keyword>
<feature type="region of interest" description="Disordered" evidence="1">
    <location>
        <begin position="22"/>
        <end position="83"/>
    </location>
</feature>
<organism evidence="3 4">
    <name type="scientific">Umbra pygmaea</name>
    <name type="common">Eastern mudminnow</name>
    <dbReference type="NCBI Taxonomy" id="75934"/>
    <lineage>
        <taxon>Eukaryota</taxon>
        <taxon>Metazoa</taxon>
        <taxon>Chordata</taxon>
        <taxon>Craniata</taxon>
        <taxon>Vertebrata</taxon>
        <taxon>Euteleostomi</taxon>
        <taxon>Actinopterygii</taxon>
        <taxon>Neopterygii</taxon>
        <taxon>Teleostei</taxon>
        <taxon>Protacanthopterygii</taxon>
        <taxon>Esociformes</taxon>
        <taxon>Umbridae</taxon>
        <taxon>Umbra</taxon>
    </lineage>
</organism>
<evidence type="ECO:0000256" key="1">
    <source>
        <dbReference type="SAM" id="MobiDB-lite"/>
    </source>
</evidence>
<evidence type="ECO:0000256" key="2">
    <source>
        <dbReference type="SAM" id="SignalP"/>
    </source>
</evidence>
<feature type="region of interest" description="Disordered" evidence="1">
    <location>
        <begin position="99"/>
        <end position="132"/>
    </location>
</feature>
<accession>A0ABD0WH44</accession>
<evidence type="ECO:0000313" key="4">
    <source>
        <dbReference type="Proteomes" id="UP001557470"/>
    </source>
</evidence>
<feature type="chain" id="PRO_5044859534" evidence="2">
    <location>
        <begin position="20"/>
        <end position="169"/>
    </location>
</feature>
<dbReference type="Proteomes" id="UP001557470">
    <property type="component" value="Unassembled WGS sequence"/>
</dbReference>
<feature type="signal peptide" evidence="2">
    <location>
        <begin position="1"/>
        <end position="19"/>
    </location>
</feature>